<sequence length="302" mass="35073">MPLSSSNTKQPLLFPELEPAKSILPADATVVVSISGGKDSIATLLMAIETFNRQQVMAHHQIILEDWPGTVEYCHEVCEALQIPLYATQAIYQGYECLQCHNHYLTSAPEPHCRKCSCRDARFLTQVSSVLDLVKWREKWPSLDVRFCTSYFKRDNFNRWARAHRDLLGPHPLLALGERWKESKGRARLPVLRNRPGLEWIQEWRPVLSFRRIDVFRKMRDYQIKPHYCYKAQGMSEQDMYDQDVEGGPRMSCVMCFLKSEDQMRTSYQSEAGRPIIERGIEIERTIGHTIQHGRSLEDMLS</sequence>
<evidence type="ECO:0000313" key="2">
    <source>
        <dbReference type="Proteomes" id="UP000635565"/>
    </source>
</evidence>
<name>A0ABQ3VPM5_9CHLR</name>
<dbReference type="Gene3D" id="3.40.50.620">
    <property type="entry name" value="HUPs"/>
    <property type="match status" value="1"/>
</dbReference>
<proteinExistence type="predicted"/>
<dbReference type="EMBL" id="BNJJ01000021">
    <property type="protein sequence ID" value="GHO88045.1"/>
    <property type="molecule type" value="Genomic_DNA"/>
</dbReference>
<gene>
    <name evidence="1" type="ORF">KSZ_60510</name>
</gene>
<evidence type="ECO:0008006" key="3">
    <source>
        <dbReference type="Google" id="ProtNLM"/>
    </source>
</evidence>
<evidence type="ECO:0000313" key="1">
    <source>
        <dbReference type="EMBL" id="GHO88045.1"/>
    </source>
</evidence>
<reference evidence="1 2" key="1">
    <citation type="journal article" date="2021" name="Int. J. Syst. Evol. Microbiol.">
        <title>Reticulibacter mediterranei gen. nov., sp. nov., within the new family Reticulibacteraceae fam. nov., and Ktedonospora formicarum gen. nov., sp. nov., Ktedonobacter robiniae sp. nov., Dictyobacter formicarum sp. nov. and Dictyobacter arantiisoli sp. nov., belonging to the class Ktedonobacteria.</title>
        <authorList>
            <person name="Yabe S."/>
            <person name="Zheng Y."/>
            <person name="Wang C.M."/>
            <person name="Sakai Y."/>
            <person name="Abe K."/>
            <person name="Yokota A."/>
            <person name="Donadio S."/>
            <person name="Cavaletti L."/>
            <person name="Monciardini P."/>
        </authorList>
    </citation>
    <scope>NUCLEOTIDE SEQUENCE [LARGE SCALE GENOMIC DNA]</scope>
    <source>
        <strain evidence="1 2">SOSP1-9</strain>
    </source>
</reference>
<dbReference type="SUPFAM" id="SSF52402">
    <property type="entry name" value="Adenine nucleotide alpha hydrolases-like"/>
    <property type="match status" value="1"/>
</dbReference>
<dbReference type="InterPro" id="IPR014729">
    <property type="entry name" value="Rossmann-like_a/b/a_fold"/>
</dbReference>
<dbReference type="RefSeq" id="WP_201365581.1">
    <property type="nucleotide sequence ID" value="NZ_BNJJ01000021.1"/>
</dbReference>
<protein>
    <recommendedName>
        <fullName evidence="3">Phosphoadenosine phosphosulphate reductase domain-containing protein</fullName>
    </recommendedName>
</protein>
<keyword evidence="2" id="KW-1185">Reference proteome</keyword>
<accession>A0ABQ3VPM5</accession>
<organism evidence="1 2">
    <name type="scientific">Dictyobacter formicarum</name>
    <dbReference type="NCBI Taxonomy" id="2778368"/>
    <lineage>
        <taxon>Bacteria</taxon>
        <taxon>Bacillati</taxon>
        <taxon>Chloroflexota</taxon>
        <taxon>Ktedonobacteria</taxon>
        <taxon>Ktedonobacterales</taxon>
        <taxon>Dictyobacteraceae</taxon>
        <taxon>Dictyobacter</taxon>
    </lineage>
</organism>
<dbReference type="Proteomes" id="UP000635565">
    <property type="component" value="Unassembled WGS sequence"/>
</dbReference>
<comment type="caution">
    <text evidence="1">The sequence shown here is derived from an EMBL/GenBank/DDBJ whole genome shotgun (WGS) entry which is preliminary data.</text>
</comment>